<dbReference type="AlphaFoldDB" id="A0AAW6LRP7"/>
<comment type="caution">
    <text evidence="13">The sequence shown here is derived from an EMBL/GenBank/DDBJ whole genome shotgun (WGS) entry which is preliminary data.</text>
</comment>
<evidence type="ECO:0000256" key="8">
    <source>
        <dbReference type="ARBA" id="ARBA00023136"/>
    </source>
</evidence>
<evidence type="ECO:0000256" key="5">
    <source>
        <dbReference type="ARBA" id="ARBA00022741"/>
    </source>
</evidence>
<dbReference type="PROSITE" id="PS50929">
    <property type="entry name" value="ABC_TM1F"/>
    <property type="match status" value="1"/>
</dbReference>
<dbReference type="SUPFAM" id="SSF52540">
    <property type="entry name" value="P-loop containing nucleoside triphosphate hydrolases"/>
    <property type="match status" value="1"/>
</dbReference>
<dbReference type="InterPro" id="IPR036640">
    <property type="entry name" value="ABC1_TM_sf"/>
</dbReference>
<dbReference type="GO" id="GO:0005524">
    <property type="term" value="F:ATP binding"/>
    <property type="evidence" value="ECO:0007669"/>
    <property type="project" value="UniProtKB-KW"/>
</dbReference>
<evidence type="ECO:0000313" key="14">
    <source>
        <dbReference type="Proteomes" id="UP001217325"/>
    </source>
</evidence>
<dbReference type="Gene3D" id="3.40.50.300">
    <property type="entry name" value="P-loop containing nucleotide triphosphate hydrolases"/>
    <property type="match status" value="1"/>
</dbReference>
<dbReference type="InterPro" id="IPR017871">
    <property type="entry name" value="ABC_transporter-like_CS"/>
</dbReference>
<organism evidence="13 14">
    <name type="scientific">Rhodococcus qingshengii</name>
    <dbReference type="NCBI Taxonomy" id="334542"/>
    <lineage>
        <taxon>Bacteria</taxon>
        <taxon>Bacillati</taxon>
        <taxon>Actinomycetota</taxon>
        <taxon>Actinomycetes</taxon>
        <taxon>Mycobacteriales</taxon>
        <taxon>Nocardiaceae</taxon>
        <taxon>Rhodococcus</taxon>
        <taxon>Rhodococcus erythropolis group</taxon>
    </lineage>
</organism>
<feature type="transmembrane region" description="Helical" evidence="10">
    <location>
        <begin position="165"/>
        <end position="184"/>
    </location>
</feature>
<dbReference type="SMART" id="SM00382">
    <property type="entry name" value="AAA"/>
    <property type="match status" value="1"/>
</dbReference>
<dbReference type="Gene3D" id="1.20.1560.10">
    <property type="entry name" value="ABC transporter type 1, transmembrane domain"/>
    <property type="match status" value="1"/>
</dbReference>
<evidence type="ECO:0000256" key="6">
    <source>
        <dbReference type="ARBA" id="ARBA00022840"/>
    </source>
</evidence>
<accession>A0AAW6LRP7</accession>
<dbReference type="EMBL" id="JARDXE010000014">
    <property type="protein sequence ID" value="MDE8647610.1"/>
    <property type="molecule type" value="Genomic_DNA"/>
</dbReference>
<evidence type="ECO:0000256" key="9">
    <source>
        <dbReference type="ARBA" id="ARBA00061644"/>
    </source>
</evidence>
<dbReference type="InterPro" id="IPR039421">
    <property type="entry name" value="Type_1_exporter"/>
</dbReference>
<comment type="similarity">
    <text evidence="9">Belongs to the ABC transporter superfamily. Lipid exporter (TC 3.A.1.106) family.</text>
</comment>
<evidence type="ECO:0000259" key="11">
    <source>
        <dbReference type="PROSITE" id="PS50893"/>
    </source>
</evidence>
<keyword evidence="7 10" id="KW-1133">Transmembrane helix</keyword>
<sequence>MPLPADPSPRWGNVRVLAGFARPHRGALALGLFLALGESAATLATPMVTKWVLDTLDTDVSLRDPVLALVGLLIVGAVFGWAQGIVLGTAAENVVFDARTSLVRRFFASSVPSVQQHSVGELVTRVTSDTVLLREAASSAVVNIVNAAALTLGTIVLMGVLDLPLLGITMGAIIVVVVIFGILMPKLAAAESRSQEYLGRLGGTLEGGLRALRTVKVSRAEGRIGSQVTADASEARRHSVTAVRISATAWTVAWVGIQGAIIAILTFGAWRVADNQMSVSTLIAFMLYAITLMAPVGELAQNVTGLQSGIAAAIRIRQMQDLPAEETGTAIDATTVPDFAHGLIELRNLTVRYHGDSEPALRELTLTIPSHGHTAIVGPSGAGKTTLMSAILRFVEPQSGQVILGGVPYSELSHAAVRTQLAYVEQETPAVPGTIRENVLFTHPAATEDEVWDTLRLLRLDDTVRALPDGLDTALTATSLSGGQRQRIAVARAVLRPTRLLLLDEATAQVDTITEAAIVDAITQRAKIGAVVTIAHRLSTVRNADRIVVMEAGSIRAIGTHDELIETDDLYRQMTDVGHLELAET</sequence>
<dbReference type="PROSITE" id="PS00211">
    <property type="entry name" value="ABC_TRANSPORTER_1"/>
    <property type="match status" value="1"/>
</dbReference>
<keyword evidence="6 13" id="KW-0067">ATP-binding</keyword>
<dbReference type="Proteomes" id="UP001217325">
    <property type="component" value="Unassembled WGS sequence"/>
</dbReference>
<dbReference type="SUPFAM" id="SSF90123">
    <property type="entry name" value="ABC transporter transmembrane region"/>
    <property type="match status" value="1"/>
</dbReference>
<evidence type="ECO:0000256" key="1">
    <source>
        <dbReference type="ARBA" id="ARBA00004651"/>
    </source>
</evidence>
<dbReference type="InterPro" id="IPR003439">
    <property type="entry name" value="ABC_transporter-like_ATP-bd"/>
</dbReference>
<name>A0AAW6LRP7_RHOSG</name>
<evidence type="ECO:0000313" key="13">
    <source>
        <dbReference type="EMBL" id="MDE8647610.1"/>
    </source>
</evidence>
<dbReference type="Pfam" id="PF00664">
    <property type="entry name" value="ABC_membrane"/>
    <property type="match status" value="1"/>
</dbReference>
<feature type="transmembrane region" description="Helical" evidence="10">
    <location>
        <begin position="140"/>
        <end position="159"/>
    </location>
</feature>
<dbReference type="Pfam" id="PF00005">
    <property type="entry name" value="ABC_tran"/>
    <property type="match status" value="1"/>
</dbReference>
<reference evidence="13" key="1">
    <citation type="submission" date="2023-02" db="EMBL/GenBank/DDBJ databases">
        <title>A novel hydrolase synthesized by Rhodococcus erythropolis HQ is responsible for the detoxification of Zearalenone.</title>
        <authorList>
            <person name="Hu J."/>
            <person name="Xu J."/>
        </authorList>
    </citation>
    <scope>NUCLEOTIDE SEQUENCE</scope>
    <source>
        <strain evidence="13">HQ</strain>
    </source>
</reference>
<dbReference type="CDD" id="cd18551">
    <property type="entry name" value="ABC_6TM_LmrA_like"/>
    <property type="match status" value="1"/>
</dbReference>
<dbReference type="GO" id="GO:0005886">
    <property type="term" value="C:plasma membrane"/>
    <property type="evidence" value="ECO:0007669"/>
    <property type="project" value="UniProtKB-SubCell"/>
</dbReference>
<feature type="transmembrane region" description="Helical" evidence="10">
    <location>
        <begin position="247"/>
        <end position="270"/>
    </location>
</feature>
<feature type="domain" description="ABC transmembrane type-1" evidence="12">
    <location>
        <begin position="29"/>
        <end position="308"/>
    </location>
</feature>
<gene>
    <name evidence="13" type="ORF">PXH69_21785</name>
</gene>
<dbReference type="PANTHER" id="PTHR43394:SF1">
    <property type="entry name" value="ATP-BINDING CASSETTE SUB-FAMILY B MEMBER 10, MITOCHONDRIAL"/>
    <property type="match status" value="1"/>
</dbReference>
<dbReference type="InterPro" id="IPR011527">
    <property type="entry name" value="ABC1_TM_dom"/>
</dbReference>
<protein>
    <submittedName>
        <fullName evidence="13">ABC transporter ATP-binding protein</fullName>
    </submittedName>
</protein>
<dbReference type="InterPro" id="IPR003593">
    <property type="entry name" value="AAA+_ATPase"/>
</dbReference>
<feature type="domain" description="ABC transporter" evidence="11">
    <location>
        <begin position="344"/>
        <end position="577"/>
    </location>
</feature>
<dbReference type="PROSITE" id="PS50893">
    <property type="entry name" value="ABC_TRANSPORTER_2"/>
    <property type="match status" value="1"/>
</dbReference>
<evidence type="ECO:0000256" key="4">
    <source>
        <dbReference type="ARBA" id="ARBA00022692"/>
    </source>
</evidence>
<evidence type="ECO:0000256" key="3">
    <source>
        <dbReference type="ARBA" id="ARBA00022475"/>
    </source>
</evidence>
<evidence type="ECO:0000259" key="12">
    <source>
        <dbReference type="PROSITE" id="PS50929"/>
    </source>
</evidence>
<evidence type="ECO:0000256" key="10">
    <source>
        <dbReference type="SAM" id="Phobius"/>
    </source>
</evidence>
<dbReference type="FunFam" id="3.40.50.300:FF:000299">
    <property type="entry name" value="ABC transporter ATP-binding protein/permease"/>
    <property type="match status" value="1"/>
</dbReference>
<dbReference type="InterPro" id="IPR027417">
    <property type="entry name" value="P-loop_NTPase"/>
</dbReference>
<feature type="transmembrane region" description="Helical" evidence="10">
    <location>
        <begin position="68"/>
        <end position="96"/>
    </location>
</feature>
<comment type="subcellular location">
    <subcellularLocation>
        <location evidence="1">Cell membrane</location>
        <topology evidence="1">Multi-pass membrane protein</topology>
    </subcellularLocation>
</comment>
<evidence type="ECO:0000256" key="7">
    <source>
        <dbReference type="ARBA" id="ARBA00022989"/>
    </source>
</evidence>
<dbReference type="RefSeq" id="WP_275232175.1">
    <property type="nucleotide sequence ID" value="NZ_JARDXE010000014.1"/>
</dbReference>
<keyword evidence="2" id="KW-0813">Transport</keyword>
<proteinExistence type="inferred from homology"/>
<dbReference type="PANTHER" id="PTHR43394">
    <property type="entry name" value="ATP-DEPENDENT PERMEASE MDL1, MITOCHONDRIAL"/>
    <property type="match status" value="1"/>
</dbReference>
<dbReference type="GO" id="GO:0016887">
    <property type="term" value="F:ATP hydrolysis activity"/>
    <property type="evidence" value="ECO:0007669"/>
    <property type="project" value="InterPro"/>
</dbReference>
<keyword evidence="3" id="KW-1003">Cell membrane</keyword>
<evidence type="ECO:0000256" key="2">
    <source>
        <dbReference type="ARBA" id="ARBA00022448"/>
    </source>
</evidence>
<feature type="transmembrane region" description="Helical" evidence="10">
    <location>
        <begin position="276"/>
        <end position="296"/>
    </location>
</feature>
<dbReference type="GO" id="GO:0015421">
    <property type="term" value="F:ABC-type oligopeptide transporter activity"/>
    <property type="evidence" value="ECO:0007669"/>
    <property type="project" value="TreeGrafter"/>
</dbReference>
<keyword evidence="4 10" id="KW-0812">Transmembrane</keyword>
<keyword evidence="8 10" id="KW-0472">Membrane</keyword>
<keyword evidence="5" id="KW-0547">Nucleotide-binding</keyword>